<dbReference type="AlphaFoldDB" id="A0A6L7CPN2"/>
<comment type="similarity">
    <text evidence="11">Belongs to the class-I aminoacyl-tRNA synthetase family. ValS type 1 subfamily.</text>
</comment>
<evidence type="ECO:0000256" key="8">
    <source>
        <dbReference type="ARBA" id="ARBA00024407"/>
    </source>
</evidence>
<dbReference type="PANTHER" id="PTHR11946:SF93">
    <property type="entry name" value="VALINE--TRNA LIGASE, CHLOROPLASTIC_MITOCHONDRIAL 2"/>
    <property type="match status" value="1"/>
</dbReference>
<evidence type="ECO:0000256" key="10">
    <source>
        <dbReference type="ARBA" id="ARBA00047552"/>
    </source>
</evidence>
<evidence type="ECO:0000256" key="5">
    <source>
        <dbReference type="ARBA" id="ARBA00022917"/>
    </source>
</evidence>
<feature type="domain" description="Methionyl/Valyl/Leucyl/Isoleucyl-tRNA synthetase anticodon-binding" evidence="13">
    <location>
        <begin position="1"/>
        <end position="69"/>
    </location>
</feature>
<dbReference type="RefSeq" id="WP_072255309.1">
    <property type="nucleotide sequence ID" value="NZ_JBNPDB010000333.1"/>
</dbReference>
<evidence type="ECO:0000256" key="7">
    <source>
        <dbReference type="ARBA" id="ARBA00023146"/>
    </source>
</evidence>
<dbReference type="PANTHER" id="PTHR11946">
    <property type="entry name" value="VALYL-TRNA SYNTHETASES"/>
    <property type="match status" value="1"/>
</dbReference>
<dbReference type="SUPFAM" id="SSF46589">
    <property type="entry name" value="tRNA-binding arm"/>
    <property type="match status" value="1"/>
</dbReference>
<dbReference type="InterPro" id="IPR010978">
    <property type="entry name" value="tRNA-bd_arm"/>
</dbReference>
<dbReference type="SUPFAM" id="SSF47323">
    <property type="entry name" value="Anticodon-binding domain of a subclass of class I aminoacyl-tRNA synthetases"/>
    <property type="match status" value="1"/>
</dbReference>
<proteinExistence type="inferred from homology"/>
<keyword evidence="3" id="KW-0547">Nucleotide-binding</keyword>
<evidence type="ECO:0000259" key="14">
    <source>
        <dbReference type="Pfam" id="PF10458"/>
    </source>
</evidence>
<evidence type="ECO:0000259" key="13">
    <source>
        <dbReference type="Pfam" id="PF08264"/>
    </source>
</evidence>
<evidence type="ECO:0000256" key="4">
    <source>
        <dbReference type="ARBA" id="ARBA00022840"/>
    </source>
</evidence>
<dbReference type="GO" id="GO:0005829">
    <property type="term" value="C:cytosol"/>
    <property type="evidence" value="ECO:0007669"/>
    <property type="project" value="TreeGrafter"/>
</dbReference>
<dbReference type="InterPro" id="IPR019499">
    <property type="entry name" value="Val-tRNA_synth_tRNA-bd"/>
</dbReference>
<evidence type="ECO:0000256" key="12">
    <source>
        <dbReference type="SAM" id="Coils"/>
    </source>
</evidence>
<organism evidence="15 16">
    <name type="scientific">Escherichia coli</name>
    <dbReference type="NCBI Taxonomy" id="562"/>
    <lineage>
        <taxon>Bacteria</taxon>
        <taxon>Pseudomonadati</taxon>
        <taxon>Pseudomonadota</taxon>
        <taxon>Gammaproteobacteria</taxon>
        <taxon>Enterobacterales</taxon>
        <taxon>Enterobacteriaceae</taxon>
        <taxon>Escherichia</taxon>
    </lineage>
</organism>
<gene>
    <name evidence="15" type="ORF">GP954_25195</name>
</gene>
<dbReference type="InterPro" id="IPR013155">
    <property type="entry name" value="M/V/L/I-tRNA-synth_anticd-bd"/>
</dbReference>
<evidence type="ECO:0000256" key="3">
    <source>
        <dbReference type="ARBA" id="ARBA00022741"/>
    </source>
</evidence>
<dbReference type="EC" id="6.1.1.9" evidence="1"/>
<keyword evidence="4" id="KW-0067">ATP-binding</keyword>
<feature type="non-terminal residue" evidence="15">
    <location>
        <position position="1"/>
    </location>
</feature>
<dbReference type="Proteomes" id="UP000480485">
    <property type="component" value="Unassembled WGS sequence"/>
</dbReference>
<dbReference type="InterPro" id="IPR037118">
    <property type="entry name" value="Val-tRNA_synth_C_sf"/>
</dbReference>
<keyword evidence="2 15" id="KW-0436">Ligase</keyword>
<evidence type="ECO:0000313" key="15">
    <source>
        <dbReference type="EMBL" id="MWT88385.1"/>
    </source>
</evidence>
<comment type="caution">
    <text evidence="15">The sequence shown here is derived from an EMBL/GenBank/DDBJ whole genome shotgun (WGS) entry which is preliminary data.</text>
</comment>
<keyword evidence="6 12" id="KW-0175">Coiled coil</keyword>
<dbReference type="FunFam" id="1.10.287.380:FF:000001">
    <property type="entry name" value="Valine--tRNA ligase"/>
    <property type="match status" value="1"/>
</dbReference>
<protein>
    <recommendedName>
        <fullName evidence="8">Valine--tRNA ligase</fullName>
        <ecNumber evidence="1">6.1.1.9</ecNumber>
    </recommendedName>
    <alternativeName>
        <fullName evidence="9">Valyl-tRNA synthetase</fullName>
    </alternativeName>
</protein>
<dbReference type="Pfam" id="PF08264">
    <property type="entry name" value="Anticodon_1"/>
    <property type="match status" value="1"/>
</dbReference>
<name>A0A6L7CPN2_ECOLX</name>
<dbReference type="EMBL" id="WTRN01001505">
    <property type="protein sequence ID" value="MWT88385.1"/>
    <property type="molecule type" value="Genomic_DNA"/>
</dbReference>
<dbReference type="InterPro" id="IPR002303">
    <property type="entry name" value="Valyl-tRNA_ligase"/>
</dbReference>
<evidence type="ECO:0000256" key="9">
    <source>
        <dbReference type="ARBA" id="ARBA00029936"/>
    </source>
</evidence>
<evidence type="ECO:0000256" key="2">
    <source>
        <dbReference type="ARBA" id="ARBA00022598"/>
    </source>
</evidence>
<dbReference type="InterPro" id="IPR009080">
    <property type="entry name" value="tRNAsynth_Ia_anticodon-bd"/>
</dbReference>
<feature type="domain" description="Valyl-tRNA synthetase tRNA-binding arm" evidence="14">
    <location>
        <begin position="131"/>
        <end position="189"/>
    </location>
</feature>
<dbReference type="Pfam" id="PF10458">
    <property type="entry name" value="Val_tRNA-synt_C"/>
    <property type="match status" value="1"/>
</dbReference>
<accession>A0A6L7CPN2</accession>
<keyword evidence="5" id="KW-0648">Protein biosynthesis</keyword>
<sequence length="196" mass="21501">FITETIWQRVKVLCGITADTIMLQPFPQYDASQVDEAALADTEWLKQAIVAVRNIRAEMNIAPGKPLELLLRGCSADAERRVNENRGFLQTLARLESITVLPADDKGPVSVTKIIDGAELLIPMAGLINKEDELARLAKEVAKIEGEISRIENKLANEGFVARAPEAVIAKEREKLEGYAEAKAKLIEQQAVIAAL</sequence>
<dbReference type="GO" id="GO:0006438">
    <property type="term" value="P:valyl-tRNA aminoacylation"/>
    <property type="evidence" value="ECO:0007669"/>
    <property type="project" value="InterPro"/>
</dbReference>
<evidence type="ECO:0000256" key="6">
    <source>
        <dbReference type="ARBA" id="ARBA00023054"/>
    </source>
</evidence>
<evidence type="ECO:0000256" key="1">
    <source>
        <dbReference type="ARBA" id="ARBA00013169"/>
    </source>
</evidence>
<dbReference type="Gene3D" id="1.10.730.10">
    <property type="entry name" value="Isoleucyl-tRNA Synthetase, Domain 1"/>
    <property type="match status" value="1"/>
</dbReference>
<feature type="coiled-coil region" evidence="12">
    <location>
        <begin position="127"/>
        <end position="189"/>
    </location>
</feature>
<comment type="catalytic activity">
    <reaction evidence="10">
        <text>tRNA(Val) + L-valine + ATP = L-valyl-tRNA(Val) + AMP + diphosphate</text>
        <dbReference type="Rhea" id="RHEA:10704"/>
        <dbReference type="Rhea" id="RHEA-COMP:9672"/>
        <dbReference type="Rhea" id="RHEA-COMP:9708"/>
        <dbReference type="ChEBI" id="CHEBI:30616"/>
        <dbReference type="ChEBI" id="CHEBI:33019"/>
        <dbReference type="ChEBI" id="CHEBI:57762"/>
        <dbReference type="ChEBI" id="CHEBI:78442"/>
        <dbReference type="ChEBI" id="CHEBI:78537"/>
        <dbReference type="ChEBI" id="CHEBI:456215"/>
        <dbReference type="EC" id="6.1.1.9"/>
    </reaction>
</comment>
<evidence type="ECO:0000256" key="11">
    <source>
        <dbReference type="ARBA" id="ARBA00060830"/>
    </source>
</evidence>
<keyword evidence="7" id="KW-0030">Aminoacyl-tRNA synthetase</keyword>
<evidence type="ECO:0000313" key="16">
    <source>
        <dbReference type="Proteomes" id="UP000480485"/>
    </source>
</evidence>
<dbReference type="GO" id="GO:0005524">
    <property type="term" value="F:ATP binding"/>
    <property type="evidence" value="ECO:0007669"/>
    <property type="project" value="UniProtKB-KW"/>
</dbReference>
<dbReference type="Gene3D" id="1.10.287.380">
    <property type="entry name" value="Valyl-tRNA synthetase, C-terminal domain"/>
    <property type="match status" value="1"/>
</dbReference>
<reference evidence="15 16" key="1">
    <citation type="submission" date="2019-12" db="EMBL/GenBank/DDBJ databases">
        <title>Enteriobacteria Tanzani isolates_8377-8380.</title>
        <authorList>
            <person name="Subbiah M."/>
            <person name="Call D."/>
        </authorList>
    </citation>
    <scope>NUCLEOTIDE SEQUENCE [LARGE SCALE GENOMIC DNA]</scope>
    <source>
        <strain evidence="15 16">8378wC7</strain>
    </source>
</reference>
<dbReference type="GO" id="GO:0004832">
    <property type="term" value="F:valine-tRNA ligase activity"/>
    <property type="evidence" value="ECO:0007669"/>
    <property type="project" value="UniProtKB-EC"/>
</dbReference>